<dbReference type="AlphaFoldDB" id="A0A0F3Q801"/>
<comment type="caution">
    <text evidence="1">The sequence shown here is derived from an EMBL/GenBank/DDBJ whole genome shotgun (WGS) entry which is preliminary data.</text>
</comment>
<dbReference type="PATRIC" id="fig|1359157.3.peg.1621"/>
<dbReference type="EMBL" id="LAOD01000005">
    <property type="protein sequence ID" value="KJV88316.1"/>
    <property type="molecule type" value="Genomic_DNA"/>
</dbReference>
<organism evidence="1 2">
    <name type="scientific">Anaplasma phagocytophilum str. CRT53-1</name>
    <dbReference type="NCBI Taxonomy" id="1359157"/>
    <lineage>
        <taxon>Bacteria</taxon>
        <taxon>Pseudomonadati</taxon>
        <taxon>Pseudomonadota</taxon>
        <taxon>Alphaproteobacteria</taxon>
        <taxon>Rickettsiales</taxon>
        <taxon>Anaplasmataceae</taxon>
        <taxon>Anaplasma</taxon>
        <taxon>phagocytophilum group</taxon>
    </lineage>
</organism>
<evidence type="ECO:0000313" key="2">
    <source>
        <dbReference type="Proteomes" id="UP000033722"/>
    </source>
</evidence>
<proteinExistence type="predicted"/>
<accession>A0A0F3Q801</accession>
<protein>
    <submittedName>
        <fullName evidence="1">Uncharacterized protein</fullName>
    </submittedName>
</protein>
<reference evidence="1 2" key="1">
    <citation type="submission" date="2015-01" db="EMBL/GenBank/DDBJ databases">
        <title>Genome Sequencing of Rickettsiales.</title>
        <authorList>
            <person name="Daugherty S.C."/>
            <person name="Su Q."/>
            <person name="Abolude K."/>
            <person name="Beier-Sexton M."/>
            <person name="Carlyon J.A."/>
            <person name="Carter R."/>
            <person name="Day N.P."/>
            <person name="Dumler S.J."/>
            <person name="Dyachenko V."/>
            <person name="Godinez A."/>
            <person name="Kurtti T.J."/>
            <person name="Lichay M."/>
            <person name="Mullins K.E."/>
            <person name="Ott S."/>
            <person name="Pappas-Brown V."/>
            <person name="Paris D.H."/>
            <person name="Patel P."/>
            <person name="Richards A.L."/>
            <person name="Sadzewicz L."/>
            <person name="Sears K."/>
            <person name="Seidman D."/>
            <person name="Sengamalay N."/>
            <person name="Stenos J."/>
            <person name="Tallon L.J."/>
            <person name="Vincent G."/>
            <person name="Fraser C.M."/>
            <person name="Munderloh U."/>
            <person name="Dunning-Hotopp J.C."/>
        </authorList>
    </citation>
    <scope>NUCLEOTIDE SEQUENCE [LARGE SCALE GENOMIC DNA]</scope>
    <source>
        <strain evidence="1 2">CRT53-1</strain>
    </source>
</reference>
<evidence type="ECO:0000313" key="1">
    <source>
        <dbReference type="EMBL" id="KJV88316.1"/>
    </source>
</evidence>
<gene>
    <name evidence="1" type="ORF">APHCRT_0161</name>
</gene>
<sequence>MLVHMGAVMSIYAPKSCFNRADLSYLKLYSSGSTNGIRVMTKADTESPLHYRR</sequence>
<name>A0A0F3Q801_ANAPH</name>
<dbReference type="Proteomes" id="UP000033722">
    <property type="component" value="Unassembled WGS sequence"/>
</dbReference>